<sequence length="54" mass="5505">MVSLLWCGLERIGGGVYGRTTDGEGISVASVGGGSEGRYVGCVGGEAKGDRLWE</sequence>
<name>A0AAP0HVD6_9MAGN</name>
<dbReference type="AlphaFoldDB" id="A0AAP0HVD6"/>
<accession>A0AAP0HVD6</accession>
<comment type="caution">
    <text evidence="1">The sequence shown here is derived from an EMBL/GenBank/DDBJ whole genome shotgun (WGS) entry which is preliminary data.</text>
</comment>
<dbReference type="Proteomes" id="UP001420932">
    <property type="component" value="Unassembled WGS sequence"/>
</dbReference>
<evidence type="ECO:0000313" key="1">
    <source>
        <dbReference type="EMBL" id="KAK9099027.1"/>
    </source>
</evidence>
<proteinExistence type="predicted"/>
<protein>
    <submittedName>
        <fullName evidence="1">Uncharacterized protein</fullName>
    </submittedName>
</protein>
<keyword evidence="2" id="KW-1185">Reference proteome</keyword>
<dbReference type="EMBL" id="JBBNAF010000011">
    <property type="protein sequence ID" value="KAK9099027.1"/>
    <property type="molecule type" value="Genomic_DNA"/>
</dbReference>
<evidence type="ECO:0000313" key="2">
    <source>
        <dbReference type="Proteomes" id="UP001420932"/>
    </source>
</evidence>
<reference evidence="1 2" key="1">
    <citation type="submission" date="2024-01" db="EMBL/GenBank/DDBJ databases">
        <title>Genome assemblies of Stephania.</title>
        <authorList>
            <person name="Yang L."/>
        </authorList>
    </citation>
    <scope>NUCLEOTIDE SEQUENCE [LARGE SCALE GENOMIC DNA]</scope>
    <source>
        <strain evidence="1">YNDBR</strain>
        <tissue evidence="1">Leaf</tissue>
    </source>
</reference>
<gene>
    <name evidence="1" type="ORF">Syun_026072</name>
</gene>
<organism evidence="1 2">
    <name type="scientific">Stephania yunnanensis</name>
    <dbReference type="NCBI Taxonomy" id="152371"/>
    <lineage>
        <taxon>Eukaryota</taxon>
        <taxon>Viridiplantae</taxon>
        <taxon>Streptophyta</taxon>
        <taxon>Embryophyta</taxon>
        <taxon>Tracheophyta</taxon>
        <taxon>Spermatophyta</taxon>
        <taxon>Magnoliopsida</taxon>
        <taxon>Ranunculales</taxon>
        <taxon>Menispermaceae</taxon>
        <taxon>Menispermoideae</taxon>
        <taxon>Cissampelideae</taxon>
        <taxon>Stephania</taxon>
    </lineage>
</organism>